<keyword evidence="1" id="KW-1133">Transmembrane helix</keyword>
<proteinExistence type="predicted"/>
<keyword evidence="3" id="KW-0326">Glycosidase</keyword>
<reference evidence="3 4" key="1">
    <citation type="submission" date="2019-07" db="EMBL/GenBank/DDBJ databases">
        <authorList>
            <person name="Kim J."/>
        </authorList>
    </citation>
    <scope>NUCLEOTIDE SEQUENCE [LARGE SCALE GENOMIC DNA]</scope>
    <source>
        <strain evidence="3 4">JC52</strain>
    </source>
</reference>
<comment type="caution">
    <text evidence="3">The sequence shown here is derived from an EMBL/GenBank/DDBJ whole genome shotgun (WGS) entry which is preliminary data.</text>
</comment>
<keyword evidence="1" id="KW-0472">Membrane</keyword>
<name>A0A559KE11_9BACL</name>
<evidence type="ECO:0000256" key="1">
    <source>
        <dbReference type="SAM" id="Phobius"/>
    </source>
</evidence>
<gene>
    <name evidence="3" type="ORF">FPZ49_08205</name>
</gene>
<evidence type="ECO:0000313" key="4">
    <source>
        <dbReference type="Proteomes" id="UP000317036"/>
    </source>
</evidence>
<dbReference type="EMBL" id="VNJI01000008">
    <property type="protein sequence ID" value="TVY10372.1"/>
    <property type="molecule type" value="Genomic_DNA"/>
</dbReference>
<dbReference type="Pfam" id="PF09992">
    <property type="entry name" value="NAGPA"/>
    <property type="match status" value="1"/>
</dbReference>
<dbReference type="OrthoDB" id="9816453at2"/>
<dbReference type="InterPro" id="IPR018711">
    <property type="entry name" value="NAGPA"/>
</dbReference>
<protein>
    <submittedName>
        <fullName evidence="3">Phosphodiester glycosidase family protein</fullName>
    </submittedName>
</protein>
<organism evidence="3 4">
    <name type="scientific">Paenibacillus cremeus</name>
    <dbReference type="NCBI Taxonomy" id="2163881"/>
    <lineage>
        <taxon>Bacteria</taxon>
        <taxon>Bacillati</taxon>
        <taxon>Bacillota</taxon>
        <taxon>Bacilli</taxon>
        <taxon>Bacillales</taxon>
        <taxon>Paenibacillaceae</taxon>
        <taxon>Paenibacillus</taxon>
    </lineage>
</organism>
<keyword evidence="3" id="KW-0378">Hydrolase</keyword>
<sequence>METRTNPIKLINRTMLLACAPFIGLMIYLLSTQISVELPKQGMSMPAMFSMQDDLQKALTKLDKMKDDAGQTRTTIEKYFELYAKSATEVAGMSQTVDAATKRPTAIFDSRVGAKLGGNLTRTASSGNIDLKLYTFNDSRYKGFALKIDLKSDKGMKMVLGKDKLGSSETTLEAVRRYGAVAGVNAGGFADDTKTGKRYPLSTTMIGGKYVYGFEPSFEDLAFIGISTDLKLIGGKFARQEDLDKLKPSFGSSFVPILLQNGKKQSIPSVWLNSPARAPRTVVGNFKNDQLLFLVTDGYDENGNSGASLPELQDKLTALGVRDAYNLDGGGSTTLVFDGQVINHPSDGHMRPLATHFLFFK</sequence>
<accession>A0A559KE11</accession>
<keyword evidence="1" id="KW-0812">Transmembrane</keyword>
<dbReference type="PANTHER" id="PTHR40446:SF2">
    <property type="entry name" value="N-ACETYLGLUCOSAMINE-1-PHOSPHODIESTER ALPHA-N-ACETYLGLUCOSAMINIDASE"/>
    <property type="match status" value="1"/>
</dbReference>
<dbReference type="RefSeq" id="WP_144845398.1">
    <property type="nucleotide sequence ID" value="NZ_VNJI01000008.1"/>
</dbReference>
<feature type="domain" description="Phosphodiester glycosidase" evidence="2">
    <location>
        <begin position="178"/>
        <end position="360"/>
    </location>
</feature>
<keyword evidence="4" id="KW-1185">Reference proteome</keyword>
<dbReference type="AlphaFoldDB" id="A0A559KE11"/>
<dbReference type="GO" id="GO:0016798">
    <property type="term" value="F:hydrolase activity, acting on glycosyl bonds"/>
    <property type="evidence" value="ECO:0007669"/>
    <property type="project" value="UniProtKB-KW"/>
</dbReference>
<evidence type="ECO:0000259" key="2">
    <source>
        <dbReference type="Pfam" id="PF09992"/>
    </source>
</evidence>
<dbReference type="PANTHER" id="PTHR40446">
    <property type="entry name" value="N-ACETYLGLUCOSAMINE-1-PHOSPHODIESTER ALPHA-N-ACETYLGLUCOSAMINIDASE"/>
    <property type="match status" value="1"/>
</dbReference>
<dbReference type="Proteomes" id="UP000317036">
    <property type="component" value="Unassembled WGS sequence"/>
</dbReference>
<feature type="transmembrane region" description="Helical" evidence="1">
    <location>
        <begin position="12"/>
        <end position="31"/>
    </location>
</feature>
<evidence type="ECO:0000313" key="3">
    <source>
        <dbReference type="EMBL" id="TVY10372.1"/>
    </source>
</evidence>